<comment type="caution">
    <text evidence="1">The sequence shown here is derived from an EMBL/GenBank/DDBJ whole genome shotgun (WGS) entry which is preliminary data.</text>
</comment>
<accession>A0ABD0JLF0</accession>
<protein>
    <submittedName>
        <fullName evidence="1">Uncharacterized protein</fullName>
    </submittedName>
</protein>
<dbReference type="Proteomes" id="UP001519460">
    <property type="component" value="Unassembled WGS sequence"/>
</dbReference>
<proteinExistence type="predicted"/>
<dbReference type="AlphaFoldDB" id="A0ABD0JLF0"/>
<gene>
    <name evidence="1" type="ORF">BaRGS_00032968</name>
</gene>
<evidence type="ECO:0000313" key="2">
    <source>
        <dbReference type="Proteomes" id="UP001519460"/>
    </source>
</evidence>
<reference evidence="1 2" key="1">
    <citation type="journal article" date="2023" name="Sci. Data">
        <title>Genome assembly of the Korean intertidal mud-creeper Batillaria attramentaria.</title>
        <authorList>
            <person name="Patra A.K."/>
            <person name="Ho P.T."/>
            <person name="Jun S."/>
            <person name="Lee S.J."/>
            <person name="Kim Y."/>
            <person name="Won Y.J."/>
        </authorList>
    </citation>
    <scope>NUCLEOTIDE SEQUENCE [LARGE SCALE GENOMIC DNA]</scope>
    <source>
        <strain evidence="1">Wonlab-2016</strain>
    </source>
</reference>
<evidence type="ECO:0000313" key="1">
    <source>
        <dbReference type="EMBL" id="KAK7475822.1"/>
    </source>
</evidence>
<sequence length="91" mass="10349">MPKLDIVRAQEKERVLHNRHSTLLKANTPFKVNLYDLQCALLKSRSFLGDTTASAFRCLSMDEANIHFLPNAPVLEQHAIQLMVCDLEQVT</sequence>
<organism evidence="1 2">
    <name type="scientific">Batillaria attramentaria</name>
    <dbReference type="NCBI Taxonomy" id="370345"/>
    <lineage>
        <taxon>Eukaryota</taxon>
        <taxon>Metazoa</taxon>
        <taxon>Spiralia</taxon>
        <taxon>Lophotrochozoa</taxon>
        <taxon>Mollusca</taxon>
        <taxon>Gastropoda</taxon>
        <taxon>Caenogastropoda</taxon>
        <taxon>Sorbeoconcha</taxon>
        <taxon>Cerithioidea</taxon>
        <taxon>Batillariidae</taxon>
        <taxon>Batillaria</taxon>
    </lineage>
</organism>
<name>A0ABD0JLF0_9CAEN</name>
<dbReference type="EMBL" id="JACVVK020000393">
    <property type="protein sequence ID" value="KAK7475822.1"/>
    <property type="molecule type" value="Genomic_DNA"/>
</dbReference>
<keyword evidence="2" id="KW-1185">Reference proteome</keyword>